<keyword evidence="2" id="KW-1185">Reference proteome</keyword>
<evidence type="ECO:0000313" key="2">
    <source>
        <dbReference type="Proteomes" id="UP000230750"/>
    </source>
</evidence>
<organism evidence="1 2">
    <name type="scientific">Stichopus japonicus</name>
    <name type="common">Sea cucumber</name>
    <dbReference type="NCBI Taxonomy" id="307972"/>
    <lineage>
        <taxon>Eukaryota</taxon>
        <taxon>Metazoa</taxon>
        <taxon>Echinodermata</taxon>
        <taxon>Eleutherozoa</taxon>
        <taxon>Echinozoa</taxon>
        <taxon>Holothuroidea</taxon>
        <taxon>Aspidochirotacea</taxon>
        <taxon>Aspidochirotida</taxon>
        <taxon>Stichopodidae</taxon>
        <taxon>Apostichopus</taxon>
    </lineage>
</organism>
<dbReference type="AlphaFoldDB" id="A0A2G8K8Z1"/>
<protein>
    <submittedName>
        <fullName evidence="1">Uncharacterized protein</fullName>
    </submittedName>
</protein>
<name>A0A2G8K8Z1_STIJA</name>
<dbReference type="EMBL" id="MRZV01000775">
    <property type="protein sequence ID" value="PIK44457.1"/>
    <property type="molecule type" value="Genomic_DNA"/>
</dbReference>
<accession>A0A2G8K8Z1</accession>
<dbReference type="Proteomes" id="UP000230750">
    <property type="component" value="Unassembled WGS sequence"/>
</dbReference>
<sequence>MRKCGLPPEGESQLVMYPISRGLQTSLNTRFMAVKAIYLSFRQSRLEETIQGLPEEEVSNT</sequence>
<gene>
    <name evidence="1" type="ORF">BSL78_18677</name>
</gene>
<comment type="caution">
    <text evidence="1">The sequence shown here is derived from an EMBL/GenBank/DDBJ whole genome shotgun (WGS) entry which is preliminary data.</text>
</comment>
<proteinExistence type="predicted"/>
<evidence type="ECO:0000313" key="1">
    <source>
        <dbReference type="EMBL" id="PIK44457.1"/>
    </source>
</evidence>
<reference evidence="1 2" key="1">
    <citation type="journal article" date="2017" name="PLoS Biol.">
        <title>The sea cucumber genome provides insights into morphological evolution and visceral regeneration.</title>
        <authorList>
            <person name="Zhang X."/>
            <person name="Sun L."/>
            <person name="Yuan J."/>
            <person name="Sun Y."/>
            <person name="Gao Y."/>
            <person name="Zhang L."/>
            <person name="Li S."/>
            <person name="Dai H."/>
            <person name="Hamel J.F."/>
            <person name="Liu C."/>
            <person name="Yu Y."/>
            <person name="Liu S."/>
            <person name="Lin W."/>
            <person name="Guo K."/>
            <person name="Jin S."/>
            <person name="Xu P."/>
            <person name="Storey K.B."/>
            <person name="Huan P."/>
            <person name="Zhang T."/>
            <person name="Zhou Y."/>
            <person name="Zhang J."/>
            <person name="Lin C."/>
            <person name="Li X."/>
            <person name="Xing L."/>
            <person name="Huo D."/>
            <person name="Sun M."/>
            <person name="Wang L."/>
            <person name="Mercier A."/>
            <person name="Li F."/>
            <person name="Yang H."/>
            <person name="Xiang J."/>
        </authorList>
    </citation>
    <scope>NUCLEOTIDE SEQUENCE [LARGE SCALE GENOMIC DNA]</scope>
    <source>
        <strain evidence="1">Shaxun</strain>
        <tissue evidence="1">Muscle</tissue>
    </source>
</reference>